<dbReference type="Proteomes" id="UP001430848">
    <property type="component" value="Unassembled WGS sequence"/>
</dbReference>
<dbReference type="SUPFAM" id="SSF52499">
    <property type="entry name" value="Isochorismatase-like hydrolases"/>
    <property type="match status" value="1"/>
</dbReference>
<dbReference type="Gene3D" id="3.40.50.850">
    <property type="entry name" value="Isochorismatase-like"/>
    <property type="match status" value="1"/>
</dbReference>
<dbReference type="InterPro" id="IPR036380">
    <property type="entry name" value="Isochorismatase-like_sf"/>
</dbReference>
<evidence type="ECO:0000256" key="1">
    <source>
        <dbReference type="ARBA" id="ARBA00006336"/>
    </source>
</evidence>
<keyword evidence="2" id="KW-0378">Hydrolase</keyword>
<gene>
    <name evidence="4" type="ORF">SLS63_014090</name>
</gene>
<keyword evidence="5" id="KW-1185">Reference proteome</keyword>
<feature type="domain" description="Isochorismatase-like" evidence="3">
    <location>
        <begin position="179"/>
        <end position="338"/>
    </location>
</feature>
<dbReference type="PANTHER" id="PTHR43540">
    <property type="entry name" value="PEROXYUREIDOACRYLATE/UREIDOACRYLATE AMIDOHYDROLASE-RELATED"/>
    <property type="match status" value="1"/>
</dbReference>
<evidence type="ECO:0000256" key="2">
    <source>
        <dbReference type="ARBA" id="ARBA00022801"/>
    </source>
</evidence>
<dbReference type="PANTHER" id="PTHR43540:SF6">
    <property type="entry name" value="ISOCHORISMATASE-LIKE DOMAIN-CONTAINING PROTEIN"/>
    <property type="match status" value="1"/>
</dbReference>
<protein>
    <recommendedName>
        <fullName evidence="3">Isochorismatase-like domain-containing protein</fullName>
    </recommendedName>
</protein>
<sequence length="381" mass="43362">MERLLELRDDALARCFLNAFVQYRTLEEEESQWLKDLRQKSRAGTMGQLERALHTTFSQTRELTTHLTRSTRRLSMQVAETARHMTMTSSLRSSDLSLLNFRKVKESMDERLPEIEVLILDNEPVEPDNGKDQPQFAIGRTGCNVDENPSTPLQSYSEGIITSATQIRQSLRVFTMPRSALFVIDIQRELAHDPKTQIPHADRIRSAGEKILSAARDIIDQYRTAQKQSPSVIVFVQHEEKPDEGTLVRDTEPWKLVFEPRDGVQEERLVAKTTRSTFESNPDLADRLKAEDITEIVTFGIQSECCVVSTSKGALEAGFKVTILQGAHSTYDNDSKSAVEIERDIEQQLRDKGADVVPWEDAVASWEQRRMISSYSIFSEL</sequence>
<dbReference type="EMBL" id="JAKNSF020000233">
    <property type="protein sequence ID" value="KAK7705710.1"/>
    <property type="molecule type" value="Genomic_DNA"/>
</dbReference>
<organism evidence="4 5">
    <name type="scientific">Diaporthe eres</name>
    <name type="common">Phomopsis oblonga</name>
    <dbReference type="NCBI Taxonomy" id="83184"/>
    <lineage>
        <taxon>Eukaryota</taxon>
        <taxon>Fungi</taxon>
        <taxon>Dikarya</taxon>
        <taxon>Ascomycota</taxon>
        <taxon>Pezizomycotina</taxon>
        <taxon>Sordariomycetes</taxon>
        <taxon>Sordariomycetidae</taxon>
        <taxon>Diaporthales</taxon>
        <taxon>Diaporthaceae</taxon>
        <taxon>Diaporthe</taxon>
        <taxon>Diaporthe eres species complex</taxon>
    </lineage>
</organism>
<proteinExistence type="inferred from homology"/>
<accession>A0ABR1NKT1</accession>
<dbReference type="Pfam" id="PF00857">
    <property type="entry name" value="Isochorismatase"/>
    <property type="match status" value="1"/>
</dbReference>
<dbReference type="InterPro" id="IPR000868">
    <property type="entry name" value="Isochorismatase-like_dom"/>
</dbReference>
<comment type="similarity">
    <text evidence="1">Belongs to the isochorismatase family.</text>
</comment>
<evidence type="ECO:0000313" key="4">
    <source>
        <dbReference type="EMBL" id="KAK7705710.1"/>
    </source>
</evidence>
<name>A0ABR1NKT1_DIAER</name>
<evidence type="ECO:0000259" key="3">
    <source>
        <dbReference type="Pfam" id="PF00857"/>
    </source>
</evidence>
<dbReference type="InterPro" id="IPR050272">
    <property type="entry name" value="Isochorismatase-like_hydrls"/>
</dbReference>
<comment type="caution">
    <text evidence="4">The sequence shown here is derived from an EMBL/GenBank/DDBJ whole genome shotgun (WGS) entry which is preliminary data.</text>
</comment>
<evidence type="ECO:0000313" key="5">
    <source>
        <dbReference type="Proteomes" id="UP001430848"/>
    </source>
</evidence>
<reference evidence="4 5" key="1">
    <citation type="submission" date="2024-02" db="EMBL/GenBank/DDBJ databases">
        <title>De novo assembly and annotation of 12 fungi associated with fruit tree decline syndrome in Ontario, Canada.</title>
        <authorList>
            <person name="Sulman M."/>
            <person name="Ellouze W."/>
            <person name="Ilyukhin E."/>
        </authorList>
    </citation>
    <scope>NUCLEOTIDE SEQUENCE [LARGE SCALE GENOMIC DNA]</scope>
    <source>
        <strain evidence="4 5">M169</strain>
    </source>
</reference>